<evidence type="ECO:0000256" key="2">
    <source>
        <dbReference type="SAM" id="Phobius"/>
    </source>
</evidence>
<keyword evidence="2" id="KW-0472">Membrane</keyword>
<feature type="region of interest" description="Disordered" evidence="1">
    <location>
        <begin position="1"/>
        <end position="21"/>
    </location>
</feature>
<evidence type="ECO:0000313" key="3">
    <source>
        <dbReference type="EMBL" id="XDQ47910.1"/>
    </source>
</evidence>
<keyword evidence="2" id="KW-0812">Transmembrane</keyword>
<gene>
    <name evidence="3" type="ORF">AB5J52_39735</name>
</gene>
<protein>
    <recommendedName>
        <fullName evidence="4">DUF485 domain-containing protein</fullName>
    </recommendedName>
</protein>
<proteinExistence type="predicted"/>
<feature type="transmembrane region" description="Helical" evidence="2">
    <location>
        <begin position="86"/>
        <end position="108"/>
    </location>
</feature>
<name>A0AB39QW79_9ACTN</name>
<keyword evidence="2" id="KW-1133">Transmembrane helix</keyword>
<reference evidence="3" key="1">
    <citation type="submission" date="2024-07" db="EMBL/GenBank/DDBJ databases">
        <authorList>
            <person name="Yu S.T."/>
        </authorList>
    </citation>
    <scope>NUCLEOTIDE SEQUENCE</scope>
    <source>
        <strain evidence="3">R39</strain>
    </source>
</reference>
<accession>A0AB39QW79</accession>
<dbReference type="RefSeq" id="WP_369226763.1">
    <property type="nucleotide sequence ID" value="NZ_CP163441.1"/>
</dbReference>
<evidence type="ECO:0008006" key="4">
    <source>
        <dbReference type="Google" id="ProtNLM"/>
    </source>
</evidence>
<dbReference type="EMBL" id="CP163441">
    <property type="protein sequence ID" value="XDQ47910.1"/>
    <property type="molecule type" value="Genomic_DNA"/>
</dbReference>
<feature type="transmembrane region" description="Helical" evidence="2">
    <location>
        <begin position="51"/>
        <end position="74"/>
    </location>
</feature>
<sequence>MAEPARRVTVTHPRTRAARPGRPNAAVRDVHEQTPLGEVYVEALMRTQLRLALLVCGAVCLPLACLPLLLLGHMGAPPGVRLWGVGLPWLVLGLPVYVLLVTAGLCYLRRAERHERDFVEHVHRS</sequence>
<dbReference type="AlphaFoldDB" id="A0AB39QW79"/>
<evidence type="ECO:0000256" key="1">
    <source>
        <dbReference type="SAM" id="MobiDB-lite"/>
    </source>
</evidence>
<organism evidence="3">
    <name type="scientific">Streptomyces sp. R39</name>
    <dbReference type="NCBI Taxonomy" id="3238631"/>
    <lineage>
        <taxon>Bacteria</taxon>
        <taxon>Bacillati</taxon>
        <taxon>Actinomycetota</taxon>
        <taxon>Actinomycetes</taxon>
        <taxon>Kitasatosporales</taxon>
        <taxon>Streptomycetaceae</taxon>
        <taxon>Streptomyces</taxon>
    </lineage>
</organism>